<proteinExistence type="predicted"/>
<evidence type="ECO:0008006" key="3">
    <source>
        <dbReference type="Google" id="ProtNLM"/>
    </source>
</evidence>
<accession>A0AAV8RPH0</accession>
<reference evidence="1 2" key="1">
    <citation type="submission" date="2022-12" db="EMBL/GenBank/DDBJ databases">
        <title>Chromosome-scale assembly of the Ensete ventricosum genome.</title>
        <authorList>
            <person name="Dussert Y."/>
            <person name="Stocks J."/>
            <person name="Wendawek A."/>
            <person name="Woldeyes F."/>
            <person name="Nichols R.A."/>
            <person name="Borrell J.S."/>
        </authorList>
    </citation>
    <scope>NUCLEOTIDE SEQUENCE [LARGE SCALE GENOMIC DNA]</scope>
    <source>
        <strain evidence="2">cv. Maze</strain>
        <tissue evidence="1">Seeds</tissue>
    </source>
</reference>
<dbReference type="Proteomes" id="UP001222027">
    <property type="component" value="Unassembled WGS sequence"/>
</dbReference>
<sequence>MASTLCRMSQSSVYPRVVLVEPVRLCLLLVLEARSMAPGSFTYFRSRYVSIILSHHPSTNASFSSQSSSGVRKISSLPTVAVARTTTSLVGAAREKRRIPRSLSRVRLWSTPHG</sequence>
<evidence type="ECO:0000313" key="1">
    <source>
        <dbReference type="EMBL" id="KAJ8505454.1"/>
    </source>
</evidence>
<name>A0AAV8RPH0_ENSVE</name>
<keyword evidence="2" id="KW-1185">Reference proteome</keyword>
<dbReference type="EMBL" id="JAQQAF010000002">
    <property type="protein sequence ID" value="KAJ8505454.1"/>
    <property type="molecule type" value="Genomic_DNA"/>
</dbReference>
<dbReference type="AlphaFoldDB" id="A0AAV8RPH0"/>
<protein>
    <recommendedName>
        <fullName evidence="3">Secreted protein</fullName>
    </recommendedName>
</protein>
<organism evidence="1 2">
    <name type="scientific">Ensete ventricosum</name>
    <name type="common">Abyssinian banana</name>
    <name type="synonym">Musa ensete</name>
    <dbReference type="NCBI Taxonomy" id="4639"/>
    <lineage>
        <taxon>Eukaryota</taxon>
        <taxon>Viridiplantae</taxon>
        <taxon>Streptophyta</taxon>
        <taxon>Embryophyta</taxon>
        <taxon>Tracheophyta</taxon>
        <taxon>Spermatophyta</taxon>
        <taxon>Magnoliopsida</taxon>
        <taxon>Liliopsida</taxon>
        <taxon>Zingiberales</taxon>
        <taxon>Musaceae</taxon>
        <taxon>Ensete</taxon>
    </lineage>
</organism>
<evidence type="ECO:0000313" key="2">
    <source>
        <dbReference type="Proteomes" id="UP001222027"/>
    </source>
</evidence>
<comment type="caution">
    <text evidence="1">The sequence shown here is derived from an EMBL/GenBank/DDBJ whole genome shotgun (WGS) entry which is preliminary data.</text>
</comment>
<gene>
    <name evidence="1" type="ORF">OPV22_006340</name>
</gene>